<protein>
    <submittedName>
        <fullName evidence="2">Arylesterase</fullName>
    </submittedName>
</protein>
<proteinExistence type="predicted"/>
<dbReference type="PROSITE" id="PS01098">
    <property type="entry name" value="LIPASE_GDSL_SER"/>
    <property type="match status" value="1"/>
</dbReference>
<dbReference type="Gene3D" id="3.40.50.1110">
    <property type="entry name" value="SGNH hydrolase"/>
    <property type="match status" value="1"/>
</dbReference>
<dbReference type="Proteomes" id="UP000534783">
    <property type="component" value="Unassembled WGS sequence"/>
</dbReference>
<evidence type="ECO:0000313" key="3">
    <source>
        <dbReference type="Proteomes" id="UP000534783"/>
    </source>
</evidence>
<dbReference type="GO" id="GO:0004622">
    <property type="term" value="F:phosphatidylcholine lysophospholipase activity"/>
    <property type="evidence" value="ECO:0007669"/>
    <property type="project" value="TreeGrafter"/>
</dbReference>
<dbReference type="GO" id="GO:0006629">
    <property type="term" value="P:lipid metabolic process"/>
    <property type="evidence" value="ECO:0007669"/>
    <property type="project" value="InterPro"/>
</dbReference>
<dbReference type="PANTHER" id="PTHR30383:SF24">
    <property type="entry name" value="THIOESTERASE 1_PROTEASE 1_LYSOPHOSPHOLIPASE L1"/>
    <property type="match status" value="1"/>
</dbReference>
<dbReference type="InterPro" id="IPR008265">
    <property type="entry name" value="Lipase_GDSL_AS"/>
</dbReference>
<dbReference type="InterPro" id="IPR051532">
    <property type="entry name" value="Ester_Hydrolysis_Enzymes"/>
</dbReference>
<evidence type="ECO:0000313" key="2">
    <source>
        <dbReference type="EMBL" id="NKE72199.1"/>
    </source>
</evidence>
<dbReference type="EMBL" id="VTOW01000003">
    <property type="protein sequence ID" value="NKE72199.1"/>
    <property type="molecule type" value="Genomic_DNA"/>
</dbReference>
<organism evidence="2 3">
    <name type="scientific">Candidatus Manganitrophus noduliformans</name>
    <dbReference type="NCBI Taxonomy" id="2606439"/>
    <lineage>
        <taxon>Bacteria</taxon>
        <taxon>Pseudomonadati</taxon>
        <taxon>Nitrospirota</taxon>
        <taxon>Nitrospiria</taxon>
        <taxon>Candidatus Troglogloeales</taxon>
        <taxon>Candidatus Manganitrophaceae</taxon>
        <taxon>Candidatus Manganitrophus</taxon>
    </lineage>
</organism>
<evidence type="ECO:0000259" key="1">
    <source>
        <dbReference type="Pfam" id="PF13472"/>
    </source>
</evidence>
<gene>
    <name evidence="2" type="ORF">MNODULE_15730</name>
</gene>
<dbReference type="InterPro" id="IPR036514">
    <property type="entry name" value="SGNH_hydro_sf"/>
</dbReference>
<accession>A0A7X6DS75</accession>
<dbReference type="AlphaFoldDB" id="A0A7X6DS75"/>
<dbReference type="CDD" id="cd01822">
    <property type="entry name" value="Lysophospholipase_L1_like"/>
    <property type="match status" value="1"/>
</dbReference>
<name>A0A7X6DS75_9BACT</name>
<dbReference type="PANTHER" id="PTHR30383">
    <property type="entry name" value="THIOESTERASE 1/PROTEASE 1/LYSOPHOSPHOLIPASE L1"/>
    <property type="match status" value="1"/>
</dbReference>
<keyword evidence="3" id="KW-1185">Reference proteome</keyword>
<dbReference type="RefSeq" id="WP_168061648.1">
    <property type="nucleotide sequence ID" value="NZ_VTOW01000003.1"/>
</dbReference>
<reference evidence="2 3" key="1">
    <citation type="journal article" date="2020" name="Nature">
        <title>Bacterial chemolithoautotrophy via manganese oxidation.</title>
        <authorList>
            <person name="Yu H."/>
            <person name="Leadbetter J.R."/>
        </authorList>
    </citation>
    <scope>NUCLEOTIDE SEQUENCE [LARGE SCALE GENOMIC DNA]</scope>
    <source>
        <strain evidence="2 3">Mn-1</strain>
    </source>
</reference>
<feature type="domain" description="SGNH hydrolase-type esterase" evidence="1">
    <location>
        <begin position="40"/>
        <end position="201"/>
    </location>
</feature>
<dbReference type="SUPFAM" id="SSF52266">
    <property type="entry name" value="SGNH hydrolase"/>
    <property type="match status" value="1"/>
</dbReference>
<dbReference type="Pfam" id="PF13472">
    <property type="entry name" value="Lipase_GDSL_2"/>
    <property type="match status" value="1"/>
</dbReference>
<dbReference type="InterPro" id="IPR013830">
    <property type="entry name" value="SGNH_hydro"/>
</dbReference>
<comment type="caution">
    <text evidence="2">The sequence shown here is derived from an EMBL/GenBank/DDBJ whole genome shotgun (WGS) entry which is preliminary data.</text>
</comment>
<sequence>MKQGIVLFLLVFFLLGTADDPGRSPFFAAHAQERERVIVAFGDSLTAGLGVAASEGYPAVLEEKLKEAGFSYRVINSGVSGETTAGGLRRVDWVLRSRPEIVILELGANDGLRGLDLIQTEKNLAGIIERLQEAGVEVILAGMKMPPNYGKEYTEGFEKIFPRLAARYRLTLIPFFLDGVAAQSNLNQADGIHPTGQGYRVIVDRIWPIIKPLLNK</sequence>